<feature type="domain" description="Peptidase M24" evidence="1">
    <location>
        <begin position="153"/>
        <end position="356"/>
    </location>
</feature>
<evidence type="ECO:0000313" key="2">
    <source>
        <dbReference type="EMBL" id="MBA8914685.1"/>
    </source>
</evidence>
<keyword evidence="2" id="KW-0378">Hydrolase</keyword>
<dbReference type="PANTHER" id="PTHR46112">
    <property type="entry name" value="AMINOPEPTIDASE"/>
    <property type="match status" value="1"/>
</dbReference>
<accession>A0AA40VCZ9</accession>
<dbReference type="EMBL" id="JACJIB010000006">
    <property type="protein sequence ID" value="MBA8914685.1"/>
    <property type="molecule type" value="Genomic_DNA"/>
</dbReference>
<protein>
    <submittedName>
        <fullName evidence="2">Xaa-Pro aminopeptidase</fullName>
    </submittedName>
</protein>
<evidence type="ECO:0000313" key="3">
    <source>
        <dbReference type="Proteomes" id="UP000543554"/>
    </source>
</evidence>
<name>A0AA40VCZ9_9HYPH</name>
<dbReference type="InterPro" id="IPR000994">
    <property type="entry name" value="Pept_M24"/>
</dbReference>
<dbReference type="Gene3D" id="3.40.350.10">
    <property type="entry name" value="Creatinase/prolidase N-terminal domain"/>
    <property type="match status" value="1"/>
</dbReference>
<keyword evidence="3" id="KW-1185">Reference proteome</keyword>
<evidence type="ECO:0000259" key="1">
    <source>
        <dbReference type="Pfam" id="PF00557"/>
    </source>
</evidence>
<dbReference type="SUPFAM" id="SSF55920">
    <property type="entry name" value="Creatinase/aminopeptidase"/>
    <property type="match status" value="1"/>
</dbReference>
<dbReference type="SUPFAM" id="SSF53092">
    <property type="entry name" value="Creatinase/prolidase N-terminal domain"/>
    <property type="match status" value="1"/>
</dbReference>
<dbReference type="AlphaFoldDB" id="A0AA40VCZ9"/>
<dbReference type="RefSeq" id="WP_182555944.1">
    <property type="nucleotide sequence ID" value="NZ_BPRF01000017.1"/>
</dbReference>
<dbReference type="PANTHER" id="PTHR46112:SF2">
    <property type="entry name" value="XAA-PRO AMINOPEPTIDASE P-RELATED"/>
    <property type="match status" value="1"/>
</dbReference>
<dbReference type="Gene3D" id="3.90.230.10">
    <property type="entry name" value="Creatinase/methionine aminopeptidase superfamily"/>
    <property type="match status" value="1"/>
</dbReference>
<comment type="caution">
    <text evidence="2">The sequence shown here is derived from an EMBL/GenBank/DDBJ whole genome shotgun (WGS) entry which is preliminary data.</text>
</comment>
<dbReference type="Pfam" id="PF00557">
    <property type="entry name" value="Peptidase_M24"/>
    <property type="match status" value="1"/>
</dbReference>
<dbReference type="InterPro" id="IPR050659">
    <property type="entry name" value="Peptidase_M24B"/>
</dbReference>
<dbReference type="GO" id="GO:0004177">
    <property type="term" value="F:aminopeptidase activity"/>
    <property type="evidence" value="ECO:0007669"/>
    <property type="project" value="UniProtKB-KW"/>
</dbReference>
<dbReference type="InterPro" id="IPR029149">
    <property type="entry name" value="Creatin/AminoP/Spt16_N"/>
</dbReference>
<dbReference type="Proteomes" id="UP000543554">
    <property type="component" value="Unassembled WGS sequence"/>
</dbReference>
<keyword evidence="2" id="KW-0645">Protease</keyword>
<reference evidence="2 3" key="1">
    <citation type="submission" date="2020-08" db="EMBL/GenBank/DDBJ databases">
        <title>Genomic Encyclopedia of Type Strains, Phase IV (KMG-IV): sequencing the most valuable type-strain genomes for metagenomic binning, comparative biology and taxonomic classification.</title>
        <authorList>
            <person name="Goeker M."/>
        </authorList>
    </citation>
    <scope>NUCLEOTIDE SEQUENCE [LARGE SCALE GENOMIC DNA]</scope>
    <source>
        <strain evidence="2 3">DSM 11490</strain>
    </source>
</reference>
<organism evidence="2 3">
    <name type="scientific">Methylorubrum thiocyanatum</name>
    <dbReference type="NCBI Taxonomy" id="47958"/>
    <lineage>
        <taxon>Bacteria</taxon>
        <taxon>Pseudomonadati</taxon>
        <taxon>Pseudomonadota</taxon>
        <taxon>Alphaproteobacteria</taxon>
        <taxon>Hyphomicrobiales</taxon>
        <taxon>Methylobacteriaceae</taxon>
        <taxon>Methylorubrum</taxon>
    </lineage>
</organism>
<keyword evidence="2" id="KW-0031">Aminopeptidase</keyword>
<sequence length="377" mass="39339">MTPEHLCDRDVEAVVATTPESVFLLSGHLTWLGERMRGWMSGTEGDAAFLPGYAVLTRDGRVGLAAGAVTRTAAEAAAPDSLVLYGRACPSAGADDALSRLLAEMGLTDRTIGVEWDGAGRGLARCLESVATRDASLWLRNLRAVKTEAALDTMRAAATATEAAMAAVFAAWTADADPRALRTVFRVALAERDCDFDHLVYGAPGGGVCDAVRPPEPVTALFFDAGARCGRYYSDTGTTLTRTGLTAADRERHAAALAALAVAERALRPGQRASSAWLAMQDEARRIPGLVAQGHGLGLGIREWPLLGPPSDAVLSDGLGTYPVDAVLAPGMVVNLEAGGHFADGTSVQIEKSFVIGADAAVPLAAQPRDVPIRLPA</sequence>
<dbReference type="InterPro" id="IPR036005">
    <property type="entry name" value="Creatinase/aminopeptidase-like"/>
</dbReference>
<gene>
    <name evidence="2" type="ORF">HNR51_003778</name>
</gene>
<proteinExistence type="predicted"/>